<dbReference type="InterPro" id="IPR013025">
    <property type="entry name" value="Ribosomal_uL23-like"/>
</dbReference>
<dbReference type="SUPFAM" id="SSF55724">
    <property type="entry name" value="Mog1p/PsbP-like"/>
    <property type="match status" value="1"/>
</dbReference>
<feature type="domain" description="Large ribosomal subunit protein uL23 N-terminal" evidence="5">
    <location>
        <begin position="14"/>
        <end position="63"/>
    </location>
</feature>
<dbReference type="PANTHER" id="PTHR11620">
    <property type="entry name" value="60S RIBOSOMAL PROTEIN L23A"/>
    <property type="match status" value="1"/>
</dbReference>
<evidence type="ECO:0000256" key="1">
    <source>
        <dbReference type="ARBA" id="ARBA00006700"/>
    </source>
</evidence>
<organism evidence="6 7">
    <name type="scientific">Brassica napus</name>
    <name type="common">Rape</name>
    <dbReference type="NCBI Taxonomy" id="3708"/>
    <lineage>
        <taxon>Eukaryota</taxon>
        <taxon>Viridiplantae</taxon>
        <taxon>Streptophyta</taxon>
        <taxon>Embryophyta</taxon>
        <taxon>Tracheophyta</taxon>
        <taxon>Spermatophyta</taxon>
        <taxon>Magnoliopsida</taxon>
        <taxon>eudicotyledons</taxon>
        <taxon>Gunneridae</taxon>
        <taxon>Pentapetalae</taxon>
        <taxon>rosids</taxon>
        <taxon>malvids</taxon>
        <taxon>Brassicales</taxon>
        <taxon>Brassicaceae</taxon>
        <taxon>Brassiceae</taxon>
        <taxon>Brassica</taxon>
    </lineage>
</organism>
<dbReference type="Pfam" id="PF03939">
    <property type="entry name" value="Ribosomal_L23eN"/>
    <property type="match status" value="1"/>
</dbReference>
<sequence length="328" mass="38054">MSPAKVDTTKKADPKAKALKAAKAVKSGQAFKKKDKKIRTKVTFHRPKTLTKARDPKYPRISATPRNKLDHYGILKYPLTTESAMKKIEDNNTLVFIVDIRADKKKIKDAVKKMYDIQTKKVNTLIRPDGTKKAYVRLTPDYDARIFTVQAHHSELHVHFHPATILTPPRIRYQKATQLLWIKKTDILIITHQTGGWEFDFRAHDSAFKDRYLQLQSVRVRFIPTEKTDIREVGPMEEVVYDLVKHKFAAPNQVATIYDMKERVEDEKSYYTFEYGLRTPIYATTCFATVAVGNNRYYTLIVGANERRWRKVKKQLEVVADSLKILQI</sequence>
<evidence type="ECO:0008006" key="8">
    <source>
        <dbReference type="Google" id="ProtNLM"/>
    </source>
</evidence>
<keyword evidence="3" id="KW-0687">Ribonucleoprotein</keyword>
<evidence type="ECO:0000256" key="2">
    <source>
        <dbReference type="ARBA" id="ARBA00022980"/>
    </source>
</evidence>
<dbReference type="InterPro" id="IPR005633">
    <property type="entry name" value="Ribosomal_uL23_N"/>
</dbReference>
<reference evidence="6 7" key="1">
    <citation type="submission" date="2021-05" db="EMBL/GenBank/DDBJ databases">
        <title>Genome Assembly of Synthetic Allotetraploid Brassica napus Reveals Homoeologous Exchanges between Subgenomes.</title>
        <authorList>
            <person name="Davis J.T."/>
        </authorList>
    </citation>
    <scope>NUCLEOTIDE SEQUENCE [LARGE SCALE GENOMIC DNA]</scope>
    <source>
        <strain evidence="7">cv. Da-Ae</strain>
        <tissue evidence="6">Seedling</tissue>
    </source>
</reference>
<dbReference type="Proteomes" id="UP000824890">
    <property type="component" value="Unassembled WGS sequence"/>
</dbReference>
<dbReference type="Pfam" id="PF01789">
    <property type="entry name" value="PsbP"/>
    <property type="match status" value="1"/>
</dbReference>
<evidence type="ECO:0000256" key="3">
    <source>
        <dbReference type="ARBA" id="ARBA00023274"/>
    </source>
</evidence>
<keyword evidence="7" id="KW-1185">Reference proteome</keyword>
<dbReference type="Pfam" id="PF00276">
    <property type="entry name" value="Ribosomal_L23"/>
    <property type="match status" value="1"/>
</dbReference>
<comment type="similarity">
    <text evidence="1">Belongs to the universal ribosomal protein uL23 family.</text>
</comment>
<name>A0ABQ7ZQJ2_BRANA</name>
<dbReference type="Gene3D" id="3.40.1000.10">
    <property type="entry name" value="Mog1/PsbP, alpha/beta/alpha sandwich"/>
    <property type="match status" value="1"/>
</dbReference>
<evidence type="ECO:0000259" key="4">
    <source>
        <dbReference type="Pfam" id="PF01789"/>
    </source>
</evidence>
<dbReference type="InterPro" id="IPR012677">
    <property type="entry name" value="Nucleotide-bd_a/b_plait_sf"/>
</dbReference>
<evidence type="ECO:0000259" key="5">
    <source>
        <dbReference type="Pfam" id="PF03939"/>
    </source>
</evidence>
<evidence type="ECO:0000313" key="6">
    <source>
        <dbReference type="EMBL" id="KAH0882525.1"/>
    </source>
</evidence>
<dbReference type="Gene3D" id="3.30.70.330">
    <property type="match status" value="1"/>
</dbReference>
<comment type="caution">
    <text evidence="6">The sequence shown here is derived from an EMBL/GenBank/DDBJ whole genome shotgun (WGS) entry which is preliminary data.</text>
</comment>
<gene>
    <name evidence="6" type="ORF">HID58_058621</name>
</gene>
<feature type="domain" description="PsbP C-terminal" evidence="4">
    <location>
        <begin position="197"/>
        <end position="325"/>
    </location>
</feature>
<dbReference type="NCBIfam" id="NF011118">
    <property type="entry name" value="PRK14548.1"/>
    <property type="match status" value="1"/>
</dbReference>
<dbReference type="InterPro" id="IPR012678">
    <property type="entry name" value="Ribosomal_uL23/eL15/eS24_sf"/>
</dbReference>
<protein>
    <recommendedName>
        <fullName evidence="8">Ribosomal protein L23/L25 N-terminal domain-containing protein</fullName>
    </recommendedName>
</protein>
<dbReference type="HAMAP" id="MF_01369_A">
    <property type="entry name" value="Ribosomal_uL23_A"/>
    <property type="match status" value="1"/>
</dbReference>
<evidence type="ECO:0000313" key="7">
    <source>
        <dbReference type="Proteomes" id="UP000824890"/>
    </source>
</evidence>
<dbReference type="SUPFAM" id="SSF54189">
    <property type="entry name" value="Ribosomal proteins S24e, L23 and L15e"/>
    <property type="match status" value="1"/>
</dbReference>
<dbReference type="EMBL" id="JAGKQM010000014">
    <property type="protein sequence ID" value="KAH0882525.1"/>
    <property type="molecule type" value="Genomic_DNA"/>
</dbReference>
<dbReference type="InterPro" id="IPR016123">
    <property type="entry name" value="Mog1/PsbP_a/b/a-sand"/>
</dbReference>
<dbReference type="InterPro" id="IPR002683">
    <property type="entry name" value="PsbP_C"/>
</dbReference>
<accession>A0ABQ7ZQJ2</accession>
<keyword evidence="2" id="KW-0689">Ribosomal protein</keyword>
<proteinExistence type="inferred from homology"/>